<protein>
    <submittedName>
        <fullName evidence="2">Aste57867_22530 protein</fullName>
    </submittedName>
</protein>
<dbReference type="EMBL" id="VJMH01007067">
    <property type="protein sequence ID" value="KAF0685601.1"/>
    <property type="molecule type" value="Genomic_DNA"/>
</dbReference>
<dbReference type="AlphaFoldDB" id="A0A485LL09"/>
<name>A0A485LL09_9STRA</name>
<proteinExistence type="predicted"/>
<dbReference type="EMBL" id="CAADRA010007093">
    <property type="protein sequence ID" value="VFT99190.1"/>
    <property type="molecule type" value="Genomic_DNA"/>
</dbReference>
<dbReference type="Proteomes" id="UP000332933">
    <property type="component" value="Unassembled WGS sequence"/>
</dbReference>
<gene>
    <name evidence="2" type="primary">Aste57867_22530</name>
    <name evidence="1" type="ORF">As57867_022460</name>
    <name evidence="2" type="ORF">ASTE57867_22530</name>
</gene>
<sequence length="288" mass="30731">MYWSLANDLAAVALNSSGIPGLSLVRSSPVFANMNTSLQTILQLNGTLHAPLGRVFTVVTSTFGQFGSIDMTFLPCPKVAKEAIYRIQVALRRTLFENLAAQSAYDAIPLVPSSAAIPAPKAWTDLNFIPVGGSPVCPEVAGIGPISAGMLTLLSWNRQCLVTATNTFLQPTPTMMIVSAIFANVTHASSLSAEDLMTATCAQNPTAIDMCLASLNQFLTFATTLLDVATLAPFVVAATQTIRALNVSLVQYGGSAPRVTFNTNNILSQVEFTFFAWHFLFGWTDGTQ</sequence>
<reference evidence="1" key="2">
    <citation type="submission" date="2019-06" db="EMBL/GenBank/DDBJ databases">
        <title>Genomics analysis of Aphanomyces spp. identifies a new class of oomycete effector associated with host adaptation.</title>
        <authorList>
            <person name="Gaulin E."/>
        </authorList>
    </citation>
    <scope>NUCLEOTIDE SEQUENCE</scope>
    <source>
        <strain evidence="1">CBS 578.67</strain>
    </source>
</reference>
<reference evidence="2 3" key="1">
    <citation type="submission" date="2019-03" db="EMBL/GenBank/DDBJ databases">
        <authorList>
            <person name="Gaulin E."/>
            <person name="Dumas B."/>
        </authorList>
    </citation>
    <scope>NUCLEOTIDE SEQUENCE [LARGE SCALE GENOMIC DNA]</scope>
    <source>
        <strain evidence="2">CBS 568.67</strain>
    </source>
</reference>
<organism evidence="2 3">
    <name type="scientific">Aphanomyces stellatus</name>
    <dbReference type="NCBI Taxonomy" id="120398"/>
    <lineage>
        <taxon>Eukaryota</taxon>
        <taxon>Sar</taxon>
        <taxon>Stramenopiles</taxon>
        <taxon>Oomycota</taxon>
        <taxon>Saprolegniomycetes</taxon>
        <taxon>Saprolegniales</taxon>
        <taxon>Verrucalvaceae</taxon>
        <taxon>Aphanomyces</taxon>
    </lineage>
</organism>
<evidence type="ECO:0000313" key="3">
    <source>
        <dbReference type="Proteomes" id="UP000332933"/>
    </source>
</evidence>
<keyword evidence="3" id="KW-1185">Reference proteome</keyword>
<evidence type="ECO:0000313" key="1">
    <source>
        <dbReference type="EMBL" id="KAF0685601.1"/>
    </source>
</evidence>
<evidence type="ECO:0000313" key="2">
    <source>
        <dbReference type="EMBL" id="VFT99190.1"/>
    </source>
</evidence>
<accession>A0A485LL09</accession>